<dbReference type="PANTHER" id="PTHR33098:SF36">
    <property type="entry name" value="HYDROXYPROLINE-RICH GLYCOPROTEIN FAMILY PROTEIN"/>
    <property type="match status" value="1"/>
</dbReference>
<feature type="compositionally biased region" description="Polar residues" evidence="1">
    <location>
        <begin position="33"/>
        <end position="42"/>
    </location>
</feature>
<name>A0A5J5BG43_9ASTE</name>
<feature type="region of interest" description="Disordered" evidence="1">
    <location>
        <begin position="16"/>
        <end position="58"/>
    </location>
</feature>
<gene>
    <name evidence="2" type="ORF">F0562_022826</name>
</gene>
<protein>
    <submittedName>
        <fullName evidence="2">Uncharacterized protein</fullName>
    </submittedName>
</protein>
<keyword evidence="3" id="KW-1185">Reference proteome</keyword>
<dbReference type="PANTHER" id="PTHR33098">
    <property type="entry name" value="COTTON FIBER (DUF761)"/>
    <property type="match status" value="1"/>
</dbReference>
<dbReference type="Proteomes" id="UP000325577">
    <property type="component" value="Linkage Group LG12"/>
</dbReference>
<dbReference type="OrthoDB" id="787201at2759"/>
<dbReference type="AlphaFoldDB" id="A0A5J5BG43"/>
<reference evidence="2 3" key="1">
    <citation type="submission" date="2019-09" db="EMBL/GenBank/DDBJ databases">
        <title>A chromosome-level genome assembly of the Chinese tupelo Nyssa sinensis.</title>
        <authorList>
            <person name="Yang X."/>
            <person name="Kang M."/>
            <person name="Yang Y."/>
            <person name="Xiong H."/>
            <person name="Wang M."/>
            <person name="Zhang Z."/>
            <person name="Wang Z."/>
            <person name="Wu H."/>
            <person name="Ma T."/>
            <person name="Liu J."/>
            <person name="Xi Z."/>
        </authorList>
    </citation>
    <scope>NUCLEOTIDE SEQUENCE [LARGE SCALE GENOMIC DNA]</scope>
    <source>
        <strain evidence="2">J267</strain>
        <tissue evidence="2">Leaf</tissue>
    </source>
</reference>
<evidence type="ECO:0000256" key="1">
    <source>
        <dbReference type="SAM" id="MobiDB-lite"/>
    </source>
</evidence>
<sequence length="97" mass="10606">MPAWKFVVQGDYVRVRSNNSSRSGSPDLDDVESPSSIESAGTTAAVDSGDPMSPLFCPSPDVDTKADSFIAKFRAGLRLEKMNSIKKKHGLDRLYRV</sequence>
<evidence type="ECO:0000313" key="2">
    <source>
        <dbReference type="EMBL" id="KAA8541674.1"/>
    </source>
</evidence>
<proteinExistence type="predicted"/>
<evidence type="ECO:0000313" key="3">
    <source>
        <dbReference type="Proteomes" id="UP000325577"/>
    </source>
</evidence>
<organism evidence="2 3">
    <name type="scientific">Nyssa sinensis</name>
    <dbReference type="NCBI Taxonomy" id="561372"/>
    <lineage>
        <taxon>Eukaryota</taxon>
        <taxon>Viridiplantae</taxon>
        <taxon>Streptophyta</taxon>
        <taxon>Embryophyta</taxon>
        <taxon>Tracheophyta</taxon>
        <taxon>Spermatophyta</taxon>
        <taxon>Magnoliopsida</taxon>
        <taxon>eudicotyledons</taxon>
        <taxon>Gunneridae</taxon>
        <taxon>Pentapetalae</taxon>
        <taxon>asterids</taxon>
        <taxon>Cornales</taxon>
        <taxon>Nyssaceae</taxon>
        <taxon>Nyssa</taxon>
    </lineage>
</organism>
<dbReference type="EMBL" id="CM018035">
    <property type="protein sequence ID" value="KAA8541674.1"/>
    <property type="molecule type" value="Genomic_DNA"/>
</dbReference>
<dbReference type="Pfam" id="PF05553">
    <property type="entry name" value="DUF761"/>
    <property type="match status" value="1"/>
</dbReference>
<accession>A0A5J5BG43</accession>
<dbReference type="InterPro" id="IPR008480">
    <property type="entry name" value="DUF761_pln"/>
</dbReference>